<keyword evidence="1" id="KW-0812">Transmembrane</keyword>
<dbReference type="PANTHER" id="PTHR38706">
    <property type="entry name" value="SI:CH211-198C19.1-RELATED"/>
    <property type="match status" value="1"/>
</dbReference>
<keyword evidence="3" id="KW-1185">Reference proteome</keyword>
<keyword evidence="1" id="KW-1133">Transmembrane helix</keyword>
<dbReference type="AlphaFoldDB" id="A0A667WM12"/>
<dbReference type="Ensembl" id="ENSMMDT00005006635.1">
    <property type="protein sequence ID" value="ENSMMDP00005006465.1"/>
    <property type="gene ID" value="ENSMMDG00005003547.1"/>
</dbReference>
<reference evidence="2" key="3">
    <citation type="submission" date="2025-09" db="UniProtKB">
        <authorList>
            <consortium name="Ensembl"/>
        </authorList>
    </citation>
    <scope>IDENTIFICATION</scope>
</reference>
<dbReference type="PANTHER" id="PTHR38706:SF2">
    <property type="match status" value="1"/>
</dbReference>
<dbReference type="InParanoid" id="A0A667WM12"/>
<evidence type="ECO:0000313" key="2">
    <source>
        <dbReference type="Ensembl" id="ENSMMDP00005006465.1"/>
    </source>
</evidence>
<sequence>MVQCQLSTLEHLQSSGFGRPPPRHGLQLLFWFAKHCVTLEFNNSLVSDCQPENGCYGFHLFGNIEELLPLAYYLVGNLNTETYPASANLPAYVTEYYRLSNNPDSVTTLYDNLDRIIISLRVGTRVVETVYVTEHDMFVSGRFSPDNTHEVSPALIRALQSPELDLSTFLTHMGYYQGMQVARNPSAIAQWFFGTVFQGLPCSCSLMFPLYISISVFFFFITRVERFSTQYTSISTFCTSFRSRHFDRCPHIDCLPA</sequence>
<feature type="transmembrane region" description="Helical" evidence="1">
    <location>
        <begin position="206"/>
        <end position="224"/>
    </location>
</feature>
<keyword evidence="1" id="KW-0472">Membrane</keyword>
<evidence type="ECO:0000313" key="3">
    <source>
        <dbReference type="Proteomes" id="UP000472263"/>
    </source>
</evidence>
<reference evidence="2" key="2">
    <citation type="submission" date="2025-08" db="UniProtKB">
        <authorList>
            <consortium name="Ensembl"/>
        </authorList>
    </citation>
    <scope>IDENTIFICATION</scope>
</reference>
<proteinExistence type="predicted"/>
<reference evidence="2" key="1">
    <citation type="submission" date="2019-06" db="EMBL/GenBank/DDBJ databases">
        <authorList>
            <consortium name="Wellcome Sanger Institute Data Sharing"/>
        </authorList>
    </citation>
    <scope>NUCLEOTIDE SEQUENCE [LARGE SCALE GENOMIC DNA]</scope>
</reference>
<name>A0A667WM12_9TELE</name>
<dbReference type="GeneTree" id="ENSGT00730000111690"/>
<dbReference type="Proteomes" id="UP000472263">
    <property type="component" value="Chromosome 1"/>
</dbReference>
<protein>
    <submittedName>
        <fullName evidence="2">Uncharacterized protein</fullName>
    </submittedName>
</protein>
<organism evidence="2 3">
    <name type="scientific">Myripristis murdjan</name>
    <name type="common">pinecone soldierfish</name>
    <dbReference type="NCBI Taxonomy" id="586833"/>
    <lineage>
        <taxon>Eukaryota</taxon>
        <taxon>Metazoa</taxon>
        <taxon>Chordata</taxon>
        <taxon>Craniata</taxon>
        <taxon>Vertebrata</taxon>
        <taxon>Euteleostomi</taxon>
        <taxon>Actinopterygii</taxon>
        <taxon>Neopterygii</taxon>
        <taxon>Teleostei</taxon>
        <taxon>Neoteleostei</taxon>
        <taxon>Acanthomorphata</taxon>
        <taxon>Holocentriformes</taxon>
        <taxon>Holocentridae</taxon>
        <taxon>Myripristis</taxon>
    </lineage>
</organism>
<accession>A0A667WM12</accession>
<evidence type="ECO:0000256" key="1">
    <source>
        <dbReference type="SAM" id="Phobius"/>
    </source>
</evidence>